<accession>A0A1M5C156</accession>
<name>A0A1M5C156_9FLAO</name>
<protein>
    <recommendedName>
        <fullName evidence="3">Suppressor of fused protein (SUFU)</fullName>
    </recommendedName>
</protein>
<dbReference type="EMBL" id="FQUT01000004">
    <property type="protein sequence ID" value="SHF48182.1"/>
    <property type="molecule type" value="Genomic_DNA"/>
</dbReference>
<sequence>MNNNDEQYITHYNLKQQAIENILGTSAEVIGHAIMPFRVLAGMTFGSVDMHYFPNHIEGTGFTTMELINPDGTGPKPNEKGTYELVAFTKQPFNDINEEPSTPFNTIERRMCENFTQIAGAAHNKVFNPYEICQISGSDGKPRYIIFDIYKEFEVENHKHHLLLCMEIFEEELVTVENFGHQGFLEMLKMINIYPYSDLDRSWVGVKK</sequence>
<proteinExistence type="predicted"/>
<dbReference type="Proteomes" id="UP000184518">
    <property type="component" value="Unassembled WGS sequence"/>
</dbReference>
<dbReference type="OrthoDB" id="1364053at2"/>
<organism evidence="1 2">
    <name type="scientific">Chryseobacterium arachidis</name>
    <dbReference type="NCBI Taxonomy" id="1416778"/>
    <lineage>
        <taxon>Bacteria</taxon>
        <taxon>Pseudomonadati</taxon>
        <taxon>Bacteroidota</taxon>
        <taxon>Flavobacteriia</taxon>
        <taxon>Flavobacteriales</taxon>
        <taxon>Weeksellaceae</taxon>
        <taxon>Chryseobacterium group</taxon>
        <taxon>Chryseobacterium</taxon>
    </lineage>
</organism>
<evidence type="ECO:0008006" key="3">
    <source>
        <dbReference type="Google" id="ProtNLM"/>
    </source>
</evidence>
<dbReference type="RefSeq" id="WP_072956780.1">
    <property type="nucleotide sequence ID" value="NZ_FQUT01000004.1"/>
</dbReference>
<dbReference type="AlphaFoldDB" id="A0A1M5C156"/>
<dbReference type="STRING" id="1416778.SAMN05443633_104357"/>
<gene>
    <name evidence="1" type="ORF">SAMN05443633_104357</name>
</gene>
<reference evidence="2" key="1">
    <citation type="submission" date="2016-11" db="EMBL/GenBank/DDBJ databases">
        <authorList>
            <person name="Varghese N."/>
            <person name="Submissions S."/>
        </authorList>
    </citation>
    <scope>NUCLEOTIDE SEQUENCE [LARGE SCALE GENOMIC DNA]</scope>
    <source>
        <strain evidence="2">DSM 27619</strain>
    </source>
</reference>
<evidence type="ECO:0000313" key="1">
    <source>
        <dbReference type="EMBL" id="SHF48182.1"/>
    </source>
</evidence>
<evidence type="ECO:0000313" key="2">
    <source>
        <dbReference type="Proteomes" id="UP000184518"/>
    </source>
</evidence>
<keyword evidence="2" id="KW-1185">Reference proteome</keyword>